<dbReference type="InterPro" id="IPR024983">
    <property type="entry name" value="CHAT_dom"/>
</dbReference>
<accession>A0ABX7U4J6</accession>
<protein>
    <submittedName>
        <fullName evidence="2">CHAT domain protein</fullName>
    </submittedName>
</protein>
<dbReference type="RefSeq" id="WP_208036324.1">
    <property type="nucleotide sequence ID" value="NZ_CP071839.1"/>
</dbReference>
<dbReference type="Proteomes" id="UP000663908">
    <property type="component" value="Chromosome"/>
</dbReference>
<reference evidence="2 3" key="1">
    <citation type="submission" date="2021-03" db="EMBL/GenBank/DDBJ databases">
        <title>Complete genome sequence of Streptomyces cyanogenus S136, producer of anticancer angucycline landomycin A.</title>
        <authorList>
            <person name="Hrab P."/>
            <person name="Ruckert C."/>
            <person name="Busche T."/>
            <person name="Ostash I."/>
            <person name="Kalinowski J."/>
            <person name="Fedorenko V."/>
            <person name="Yushchuk O."/>
            <person name="Ostash B."/>
        </authorList>
    </citation>
    <scope>NUCLEOTIDE SEQUENCE [LARGE SCALE GENOMIC DNA]</scope>
    <source>
        <strain evidence="2 3">S136</strain>
    </source>
</reference>
<dbReference type="EMBL" id="CP071839">
    <property type="protein sequence ID" value="QTE03134.1"/>
    <property type="molecule type" value="Genomic_DNA"/>
</dbReference>
<evidence type="ECO:0000313" key="2">
    <source>
        <dbReference type="EMBL" id="QTE03134.1"/>
    </source>
</evidence>
<feature type="domain" description="CHAT" evidence="1">
    <location>
        <begin position="506"/>
        <end position="798"/>
    </location>
</feature>
<keyword evidence="3" id="KW-1185">Reference proteome</keyword>
<gene>
    <name evidence="2" type="ORF">S1361_37710</name>
</gene>
<sequence>MLEVRRAARLLDTARNLLASVEPDDSQTVEAARDLAREALDVLSGTHRRSGRMLVAEATELSALLDRRQELELSIGGLIGAAAGYLELHPSHESKRGAARVARALAAIYGGIGMRQRAAQFALEYLKTLPESDRDLLAIAYTVCALAAADAPDQLVTFVPKHNPADLPEPIRSMLVVLAQRTGHRPCSADELFAAARMLRHLPTDLGAQCALFAANGLLRLGHPARAAELLTELCTAFRADPMTEARLMQASGIASARAGNLDVAMRDHLTVWTRYDDQRYRMGSSTLRRALNATLLRSRKDALAFAAKQADWRLLLELIEACRLQATSDLTGSADELDQTLATGLYNTRPSTALRKIDPETLPAPYQDAVGDLFDSRADVTGYTDVYVGGVSALAEARAADGLSEARSRLDAEQVMRRHSRPQDLWWSSWCEDGLIYWVLSRDSRPFTGGVINLLSDDGLCQALSIASLRYKITPSWQMPPSVRDFDLTGYLEFADASEELAFTSALTRLLPAEVREHNVPGQRLLLSCAAELAPIPWPILPVDMATSPVTRLIERFELRFLPSLAILDQFDGRATAERRGELPFLLACDYFPTDGPADPPLARRARSVLTAKERCAETAGSLEARATNVVQFMRTCTPGTEGVVFFRTHYHWAPNDPGSSGVALADGVLPSGLLAARDQRTGHPLLGLPSTVVMSCCSTSGGRERNGGESLGFAPLAMLAGARRLIVTSVNIEHTSFTLALDDMLIDLAVQPDDHFAGLRELQLRLLEEWRRHSPPGALRNTTPLPSIWAHFQAFGA</sequence>
<evidence type="ECO:0000259" key="1">
    <source>
        <dbReference type="Pfam" id="PF12770"/>
    </source>
</evidence>
<evidence type="ECO:0000313" key="3">
    <source>
        <dbReference type="Proteomes" id="UP000663908"/>
    </source>
</evidence>
<proteinExistence type="predicted"/>
<name>A0ABX7U4J6_STRCY</name>
<dbReference type="Pfam" id="PF12770">
    <property type="entry name" value="CHAT"/>
    <property type="match status" value="1"/>
</dbReference>
<organism evidence="2 3">
    <name type="scientific">Streptomyces cyanogenus</name>
    <dbReference type="NCBI Taxonomy" id="80860"/>
    <lineage>
        <taxon>Bacteria</taxon>
        <taxon>Bacillati</taxon>
        <taxon>Actinomycetota</taxon>
        <taxon>Actinomycetes</taxon>
        <taxon>Kitasatosporales</taxon>
        <taxon>Streptomycetaceae</taxon>
        <taxon>Streptomyces</taxon>
    </lineage>
</organism>